<evidence type="ECO:0000313" key="2">
    <source>
        <dbReference type="Proteomes" id="UP000195455"/>
    </source>
</evidence>
<name>A0A1Y3TVE2_9FIRM</name>
<dbReference type="AlphaFoldDB" id="A0A1Y3TVE2"/>
<comment type="caution">
    <text evidence="1">The sequence shown here is derived from an EMBL/GenBank/DDBJ whole genome shotgun (WGS) entry which is preliminary data.</text>
</comment>
<protein>
    <submittedName>
        <fullName evidence="1">Uncharacterized protein</fullName>
    </submittedName>
</protein>
<gene>
    <name evidence="1" type="ORF">B5G26_15960</name>
</gene>
<reference evidence="2" key="1">
    <citation type="submission" date="2017-04" db="EMBL/GenBank/DDBJ databases">
        <title>Function of individual gut microbiota members based on whole genome sequencing of pure cultures obtained from chicken caecum.</title>
        <authorList>
            <person name="Medvecky M."/>
            <person name="Cejkova D."/>
            <person name="Polansky O."/>
            <person name="Karasova D."/>
            <person name="Kubasova T."/>
            <person name="Cizek A."/>
            <person name="Rychlik I."/>
        </authorList>
    </citation>
    <scope>NUCLEOTIDE SEQUENCE [LARGE SCALE GENOMIC DNA]</scope>
    <source>
        <strain evidence="2">An75</strain>
    </source>
</reference>
<organism evidence="1 2">
    <name type="scientific">Anaerotignum lactatifermentans</name>
    <dbReference type="NCBI Taxonomy" id="160404"/>
    <lineage>
        <taxon>Bacteria</taxon>
        <taxon>Bacillati</taxon>
        <taxon>Bacillota</taxon>
        <taxon>Clostridia</taxon>
        <taxon>Lachnospirales</taxon>
        <taxon>Anaerotignaceae</taxon>
        <taxon>Anaerotignum</taxon>
    </lineage>
</organism>
<evidence type="ECO:0000313" key="1">
    <source>
        <dbReference type="EMBL" id="OUN38918.1"/>
    </source>
</evidence>
<proteinExistence type="predicted"/>
<dbReference type="Proteomes" id="UP000195455">
    <property type="component" value="Unassembled WGS sequence"/>
</dbReference>
<sequence>MWFSRLSVDLLWGIIAQFFYGEKKNGRLQKNISSIKDILFGNFDGEFMFHVKQERQTSPMVFHVKHKKARNSRKNFWLALLVLLVKTLHEMRF</sequence>
<accession>A0A1Y3TVE2</accession>
<dbReference type="EMBL" id="NFHM01000051">
    <property type="protein sequence ID" value="OUN38918.1"/>
    <property type="molecule type" value="Genomic_DNA"/>
</dbReference>